<evidence type="ECO:0000313" key="5">
    <source>
        <dbReference type="EMBL" id="KAF7492921.1"/>
    </source>
</evidence>
<keyword evidence="2" id="KW-0637">Prenyltransferase</keyword>
<evidence type="ECO:0000256" key="2">
    <source>
        <dbReference type="ARBA" id="ARBA00022602"/>
    </source>
</evidence>
<organism evidence="5">
    <name type="scientific">Sarcoptes scabiei</name>
    <name type="common">Itch mite</name>
    <name type="synonym">Acarus scabiei</name>
    <dbReference type="NCBI Taxonomy" id="52283"/>
    <lineage>
        <taxon>Eukaryota</taxon>
        <taxon>Metazoa</taxon>
        <taxon>Ecdysozoa</taxon>
        <taxon>Arthropoda</taxon>
        <taxon>Chelicerata</taxon>
        <taxon>Arachnida</taxon>
        <taxon>Acari</taxon>
        <taxon>Acariformes</taxon>
        <taxon>Sarcoptiformes</taxon>
        <taxon>Astigmata</taxon>
        <taxon>Psoroptidia</taxon>
        <taxon>Sarcoptoidea</taxon>
        <taxon>Sarcoptidae</taxon>
        <taxon>Sarcoptinae</taxon>
        <taxon>Sarcoptes</taxon>
    </lineage>
</organism>
<reference evidence="5" key="2">
    <citation type="submission" date="2020-01" db="EMBL/GenBank/DDBJ databases">
        <authorList>
            <person name="Korhonen P.K.K."/>
            <person name="Guangxu M.G."/>
            <person name="Wang T.W."/>
            <person name="Stroehlein A.J.S."/>
            <person name="Young N.D."/>
            <person name="Ang C.-S.A."/>
            <person name="Fernando D.W.F."/>
            <person name="Lu H.L."/>
            <person name="Taylor S.T."/>
            <person name="Ehtesham M.E.M."/>
            <person name="Najaraj S.H.N."/>
            <person name="Harsha G.H.G."/>
            <person name="Madugundu A.M."/>
            <person name="Renuse S.R."/>
            <person name="Holt D.H."/>
            <person name="Pandey A.P."/>
            <person name="Papenfuss A.P."/>
            <person name="Gasser R.B.G."/>
            <person name="Fischer K.F."/>
        </authorList>
    </citation>
    <scope>NUCLEOTIDE SEQUENCE</scope>
    <source>
        <strain evidence="5">SSS_KF_BRIS2020</strain>
    </source>
</reference>
<dbReference type="GO" id="GO:0008318">
    <property type="term" value="F:protein prenyltransferase activity"/>
    <property type="evidence" value="ECO:0007669"/>
    <property type="project" value="InterPro"/>
</dbReference>
<keyword evidence="7" id="KW-1185">Reference proteome</keyword>
<dbReference type="Pfam" id="PF01239">
    <property type="entry name" value="PPTA"/>
    <property type="match status" value="3"/>
</dbReference>
<comment type="similarity">
    <text evidence="1">Belongs to the protein prenyltransferase subunit alpha family.</text>
</comment>
<evidence type="ECO:0000256" key="1">
    <source>
        <dbReference type="ARBA" id="ARBA00006734"/>
    </source>
</evidence>
<dbReference type="EnsemblMetazoa" id="SSS_2130s_mrna">
    <property type="protein sequence ID" value="KAF7492921.1"/>
    <property type="gene ID" value="SSS_2130"/>
</dbReference>
<dbReference type="SUPFAM" id="SSF48439">
    <property type="entry name" value="Protein prenylyltransferase"/>
    <property type="match status" value="1"/>
</dbReference>
<reference evidence="6" key="3">
    <citation type="submission" date="2022-06" db="UniProtKB">
        <authorList>
            <consortium name="EnsemblMetazoa"/>
        </authorList>
    </citation>
    <scope>IDENTIFICATION</scope>
</reference>
<protein>
    <submittedName>
        <fullName evidence="5">Protein prenyltransferase alpha subunit repeat-containing protein 1</fullName>
    </submittedName>
</protein>
<dbReference type="PROSITE" id="PS51147">
    <property type="entry name" value="PFTA"/>
    <property type="match status" value="1"/>
</dbReference>
<dbReference type="InterPro" id="IPR002088">
    <property type="entry name" value="Prenyl_trans_a"/>
</dbReference>
<sequence>MDKEEIGSLCERILLDLDNIFRKDIKILEFDLIDVRESKCNKSPVIFVNNCLALEKWCVPHIYQFANEKLLSTKYLNRIDLDVLNQWTRIVLLINPDYSTAWNLRRKILIRSKEYLADLEFSELVLERKPKCASVFNYREWIFNYFRQSFLTDPELAENLVANELRVTLKASDKYPRNYYAWSHRSWLLLIFLKNFSFEFLIDKIIEDLRTTTEWLQKHISDYSCFQYRQHLFNFVHSLHNRNNRINHRNNVNHKTINNHNDGQCDFESSNTAKFSSENDFLKSLDRFASNTNHSQSNSHLNCSLRKFEQSFFDEFILLDSLWKFYPDQECLYLHRRYILKLALKWFPERLDTLEKQEFEFNEKILKGLILNRPKEVWLNEMINRYRSFLKHHLNNSSFECQDF</sequence>
<accession>A0A834RCD8</accession>
<dbReference type="Gene3D" id="1.25.40.120">
    <property type="entry name" value="Protein prenylyltransferase"/>
    <property type="match status" value="1"/>
</dbReference>
<evidence type="ECO:0000313" key="6">
    <source>
        <dbReference type="EnsemblMetazoa" id="KAF7492921.1"/>
    </source>
</evidence>
<keyword evidence="3 5" id="KW-0808">Transferase</keyword>
<keyword evidence="4" id="KW-0677">Repeat</keyword>
<evidence type="ECO:0000256" key="4">
    <source>
        <dbReference type="ARBA" id="ARBA00022737"/>
    </source>
</evidence>
<evidence type="ECO:0000313" key="7">
    <source>
        <dbReference type="Proteomes" id="UP000070412"/>
    </source>
</evidence>
<dbReference type="PANTHER" id="PTHR11129:SF3">
    <property type="entry name" value="PROTEIN PRENYLTRANSFERASE ALPHA SUBUNIT REPEAT-CONTAINING PROTEIN 1"/>
    <property type="match status" value="1"/>
</dbReference>
<dbReference type="OMA" id="CCNTEQR"/>
<dbReference type="OrthoDB" id="5358702at2759"/>
<dbReference type="AlphaFoldDB" id="A0A834RCD8"/>
<evidence type="ECO:0000256" key="3">
    <source>
        <dbReference type="ARBA" id="ARBA00022679"/>
    </source>
</evidence>
<dbReference type="EMBL" id="WVUK01000056">
    <property type="protein sequence ID" value="KAF7492921.1"/>
    <property type="molecule type" value="Genomic_DNA"/>
</dbReference>
<reference evidence="7" key="1">
    <citation type="journal article" date="2020" name="PLoS Negl. Trop. Dis.">
        <title>High-quality nuclear genome for Sarcoptes scabiei-A critical resource for a neglected parasite.</title>
        <authorList>
            <person name="Korhonen P.K."/>
            <person name="Gasser R.B."/>
            <person name="Ma G."/>
            <person name="Wang T."/>
            <person name="Stroehlein A.J."/>
            <person name="Young N.D."/>
            <person name="Ang C.S."/>
            <person name="Fernando D.D."/>
            <person name="Lu H.C."/>
            <person name="Taylor S."/>
            <person name="Reynolds S.L."/>
            <person name="Mofiz E."/>
            <person name="Najaraj S.H."/>
            <person name="Gowda H."/>
            <person name="Madugundu A."/>
            <person name="Renuse S."/>
            <person name="Holt D."/>
            <person name="Pandey A."/>
            <person name="Papenfuss A.T."/>
            <person name="Fischer K."/>
        </authorList>
    </citation>
    <scope>NUCLEOTIDE SEQUENCE [LARGE SCALE GENOMIC DNA]</scope>
</reference>
<dbReference type="PANTHER" id="PTHR11129">
    <property type="entry name" value="PROTEIN FARNESYLTRANSFERASE ALPHA SUBUNIT/RAB GERANYLGERANYL TRANSFERASE ALPHA SUBUNIT"/>
    <property type="match status" value="1"/>
</dbReference>
<gene>
    <name evidence="5" type="ORF">SSS_2130</name>
</gene>
<name>A0A834RCD8_SARSC</name>
<dbReference type="GO" id="GO:0005737">
    <property type="term" value="C:cytoplasm"/>
    <property type="evidence" value="ECO:0007669"/>
    <property type="project" value="TreeGrafter"/>
</dbReference>
<proteinExistence type="inferred from homology"/>
<dbReference type="Proteomes" id="UP000070412">
    <property type="component" value="Unassembled WGS sequence"/>
</dbReference>